<organism evidence="1 2">
    <name type="scientific">Brassica campestris</name>
    <name type="common">Field mustard</name>
    <dbReference type="NCBI Taxonomy" id="3711"/>
    <lineage>
        <taxon>Eukaryota</taxon>
        <taxon>Viridiplantae</taxon>
        <taxon>Streptophyta</taxon>
        <taxon>Embryophyta</taxon>
        <taxon>Tracheophyta</taxon>
        <taxon>Spermatophyta</taxon>
        <taxon>Magnoliopsida</taxon>
        <taxon>eudicotyledons</taxon>
        <taxon>Gunneridae</taxon>
        <taxon>Pentapetalae</taxon>
        <taxon>rosids</taxon>
        <taxon>malvids</taxon>
        <taxon>Brassicales</taxon>
        <taxon>Brassicaceae</taxon>
        <taxon>Brassiceae</taxon>
        <taxon>Brassica</taxon>
    </lineage>
</organism>
<evidence type="ECO:0000313" key="1">
    <source>
        <dbReference type="EMBL" id="CAG7876431.1"/>
    </source>
</evidence>
<dbReference type="Gramene" id="A05p29520.2_BraZ1">
    <property type="protein sequence ID" value="A05p29520.2_BraZ1.CDS"/>
    <property type="gene ID" value="A05g29520.2_BraZ1"/>
</dbReference>
<dbReference type="AlphaFoldDB" id="A0A8D9DHU6"/>
<gene>
    <name evidence="1" type="ORF">BRAPAZ1V2_A05P29520.2</name>
</gene>
<proteinExistence type="predicted"/>
<evidence type="ECO:0000313" key="2">
    <source>
        <dbReference type="Proteomes" id="UP000694005"/>
    </source>
</evidence>
<dbReference type="Proteomes" id="UP000694005">
    <property type="component" value="Chromosome A05"/>
</dbReference>
<accession>A0A8D9DHU6</accession>
<name>A0A8D9DHU6_BRACM</name>
<protein>
    <submittedName>
        <fullName evidence="1">Uncharacterized protein</fullName>
    </submittedName>
</protein>
<reference evidence="1 2" key="1">
    <citation type="submission" date="2021-07" db="EMBL/GenBank/DDBJ databases">
        <authorList>
            <consortium name="Genoscope - CEA"/>
            <person name="William W."/>
        </authorList>
    </citation>
    <scope>NUCLEOTIDE SEQUENCE [LARGE SCALE GENOMIC DNA]</scope>
</reference>
<dbReference type="EMBL" id="LS974621">
    <property type="protein sequence ID" value="CAG7876431.1"/>
    <property type="molecule type" value="Genomic_DNA"/>
</dbReference>
<sequence>MERPRLIPKRRCSPRIDPLSGVDSTNEKLKRRWYIRSSPPPSLLISIRLHRGHILIESPCLWLDAIQRRYLAGIGTSRSRRGSRVGAVSDYVCGGRR</sequence>